<dbReference type="AlphaFoldDB" id="A0A6J5XEX7"/>
<reference evidence="6" key="1">
    <citation type="journal article" date="2020" name="Genome Biol.">
        <title>Gamete binning: chromosome-level and haplotype-resolved genome assembly enabled by high-throughput single-cell sequencing of gamete genomes.</title>
        <authorList>
            <person name="Campoy J.A."/>
            <person name="Sun H."/>
            <person name="Goel M."/>
            <person name="Jiao W.-B."/>
            <person name="Folz-Donahue K."/>
            <person name="Wang N."/>
            <person name="Rubio M."/>
            <person name="Liu C."/>
            <person name="Kukat C."/>
            <person name="Ruiz D."/>
            <person name="Huettel B."/>
            <person name="Schneeberger K."/>
        </authorList>
    </citation>
    <scope>NUCLEOTIDE SEQUENCE [LARGE SCALE GENOMIC DNA]</scope>
    <source>
        <strain evidence="6">cv. Rojo Pasion</strain>
    </source>
</reference>
<keyword evidence="2" id="KW-0687">Ribonucleoprotein</keyword>
<evidence type="ECO:0000259" key="4">
    <source>
        <dbReference type="Pfam" id="PF17135"/>
    </source>
</evidence>
<dbReference type="Pfam" id="PF17135">
    <property type="entry name" value="Ribosomal_L18"/>
    <property type="match status" value="1"/>
</dbReference>
<dbReference type="Proteomes" id="UP000507245">
    <property type="component" value="Unassembled WGS sequence"/>
</dbReference>
<evidence type="ECO:0000256" key="3">
    <source>
        <dbReference type="SAM" id="MobiDB-lite"/>
    </source>
</evidence>
<gene>
    <name evidence="5" type="ORF">ORAREDHAP_LOCUS34635</name>
</gene>
<dbReference type="PANTHER" id="PTHR10934:SF25">
    <property type="entry name" value="LARGE RIBOSOMAL SUBUNIT PROTEIN EL18X-RELATED"/>
    <property type="match status" value="1"/>
</dbReference>
<keyword evidence="1" id="KW-0689">Ribosomal protein</keyword>
<evidence type="ECO:0000313" key="5">
    <source>
        <dbReference type="EMBL" id="CAB4312269.1"/>
    </source>
</evidence>
<evidence type="ECO:0000313" key="6">
    <source>
        <dbReference type="Proteomes" id="UP000507245"/>
    </source>
</evidence>
<dbReference type="Gene3D" id="3.10.450.10">
    <property type="match status" value="1"/>
</dbReference>
<sequence length="441" mass="49538">MLECEVRLDYPNGVSREVKPRLDEEARHGGRLLMTQGWLGCWEATDTMVFELVNARTDLSRNPNWGKGPPGEPKHAPARGKKTGFQLGPTNSELTAGGKVSYQPMVKRVRALVNGLGLTVDKTVMAVRSVLGKLGRSRFIPNNGRLIMGGSSPTVCSSPHHPFDYYGVVHDQNKADKKSNPFLLGSLMKEPVYCHLDFGGLGPARFAIEELRKKRNIQLQSVRVLRVLARKHVGLLQYDSYYDLLLEAVDADVMRYFEVTVSVNSRDGLWLEDFCLLVDNKKPIRLYHHLDYVFDAYAKAREQLSFGMRKGNLSLLPPSALPHLSYTNPEHKEETTTPKRRGRTNACEAAKHFGPAPGVPQKYTKPYVRSKRRKFEKARGKRNNEGFRGIAVSTREKLTTINLENYPCLAEVEISVFRNVKGGVCESYATPKPIKVARVST</sequence>
<name>A0A6J5XEX7_PRUAR</name>
<dbReference type="GO" id="GO:0003735">
    <property type="term" value="F:structural constituent of ribosome"/>
    <property type="evidence" value="ECO:0007669"/>
    <property type="project" value="InterPro"/>
</dbReference>
<dbReference type="GO" id="GO:0006412">
    <property type="term" value="P:translation"/>
    <property type="evidence" value="ECO:0007669"/>
    <property type="project" value="InterPro"/>
</dbReference>
<proteinExistence type="predicted"/>
<dbReference type="Gene3D" id="3.100.10.10">
    <property type="match status" value="1"/>
</dbReference>
<organism evidence="5 6">
    <name type="scientific">Prunus armeniaca</name>
    <name type="common">Apricot</name>
    <name type="synonym">Armeniaca vulgaris</name>
    <dbReference type="NCBI Taxonomy" id="36596"/>
    <lineage>
        <taxon>Eukaryota</taxon>
        <taxon>Viridiplantae</taxon>
        <taxon>Streptophyta</taxon>
        <taxon>Embryophyta</taxon>
        <taxon>Tracheophyta</taxon>
        <taxon>Spermatophyta</taxon>
        <taxon>Magnoliopsida</taxon>
        <taxon>eudicotyledons</taxon>
        <taxon>Gunneridae</taxon>
        <taxon>Pentapetalae</taxon>
        <taxon>rosids</taxon>
        <taxon>fabids</taxon>
        <taxon>Rosales</taxon>
        <taxon>Rosaceae</taxon>
        <taxon>Amygdaloideae</taxon>
        <taxon>Amygdaleae</taxon>
        <taxon>Prunus</taxon>
    </lineage>
</organism>
<feature type="region of interest" description="Disordered" evidence="3">
    <location>
        <begin position="60"/>
        <end position="92"/>
    </location>
</feature>
<feature type="region of interest" description="Disordered" evidence="3">
    <location>
        <begin position="322"/>
        <end position="342"/>
    </location>
</feature>
<dbReference type="InterPro" id="IPR021131">
    <property type="entry name" value="Ribosomal_uL15/eL18"/>
</dbReference>
<keyword evidence="6" id="KW-1185">Reference proteome</keyword>
<dbReference type="EMBL" id="CAEKKB010000006">
    <property type="protein sequence ID" value="CAB4312269.1"/>
    <property type="molecule type" value="Genomic_DNA"/>
</dbReference>
<feature type="domain" description="Large ribosomal subunit protein uL15/eL18" evidence="4">
    <location>
        <begin position="341"/>
        <end position="388"/>
    </location>
</feature>
<dbReference type="GO" id="GO:0022625">
    <property type="term" value="C:cytosolic large ribosomal subunit"/>
    <property type="evidence" value="ECO:0007669"/>
    <property type="project" value="TreeGrafter"/>
</dbReference>
<accession>A0A6J5XEX7</accession>
<evidence type="ECO:0000256" key="2">
    <source>
        <dbReference type="ARBA" id="ARBA00023274"/>
    </source>
</evidence>
<dbReference type="PANTHER" id="PTHR10934">
    <property type="entry name" value="60S RIBOSOMAL PROTEIN L18"/>
    <property type="match status" value="1"/>
</dbReference>
<dbReference type="GO" id="GO:0003723">
    <property type="term" value="F:RNA binding"/>
    <property type="evidence" value="ECO:0007669"/>
    <property type="project" value="TreeGrafter"/>
</dbReference>
<dbReference type="InterPro" id="IPR000039">
    <property type="entry name" value="Ribosomal_eL18"/>
</dbReference>
<protein>
    <recommendedName>
        <fullName evidence="4">Large ribosomal subunit protein uL15/eL18 domain-containing protein</fullName>
    </recommendedName>
</protein>
<evidence type="ECO:0000256" key="1">
    <source>
        <dbReference type="ARBA" id="ARBA00022980"/>
    </source>
</evidence>
<dbReference type="OrthoDB" id="1158912at2759"/>